<feature type="transmembrane region" description="Helical" evidence="1">
    <location>
        <begin position="51"/>
        <end position="70"/>
    </location>
</feature>
<gene>
    <name evidence="2" type="ORF">COCON_G00059400</name>
</gene>
<protein>
    <submittedName>
        <fullName evidence="2">Uncharacterized protein</fullName>
    </submittedName>
</protein>
<reference evidence="2" key="1">
    <citation type="journal article" date="2023" name="Science">
        <title>Genome structures resolve the early diversification of teleost fishes.</title>
        <authorList>
            <person name="Parey E."/>
            <person name="Louis A."/>
            <person name="Montfort J."/>
            <person name="Bouchez O."/>
            <person name="Roques C."/>
            <person name="Iampietro C."/>
            <person name="Lluch J."/>
            <person name="Castinel A."/>
            <person name="Donnadieu C."/>
            <person name="Desvignes T."/>
            <person name="Floi Bucao C."/>
            <person name="Jouanno E."/>
            <person name="Wen M."/>
            <person name="Mejri S."/>
            <person name="Dirks R."/>
            <person name="Jansen H."/>
            <person name="Henkel C."/>
            <person name="Chen W.J."/>
            <person name="Zahm M."/>
            <person name="Cabau C."/>
            <person name="Klopp C."/>
            <person name="Thompson A.W."/>
            <person name="Robinson-Rechavi M."/>
            <person name="Braasch I."/>
            <person name="Lecointre G."/>
            <person name="Bobe J."/>
            <person name="Postlethwait J.H."/>
            <person name="Berthelot C."/>
            <person name="Roest Crollius H."/>
            <person name="Guiguen Y."/>
        </authorList>
    </citation>
    <scope>NUCLEOTIDE SEQUENCE</scope>
    <source>
        <strain evidence="2">Concon-B</strain>
    </source>
</reference>
<dbReference type="Proteomes" id="UP001152803">
    <property type="component" value="Unassembled WGS sequence"/>
</dbReference>
<evidence type="ECO:0000313" key="3">
    <source>
        <dbReference type="Proteomes" id="UP001152803"/>
    </source>
</evidence>
<proteinExistence type="predicted"/>
<sequence length="109" mass="11908">MTWGSGALWERFGFHACSRFLRRGDTERSRGRNRIDFCFRVQTVSPPRPPGWPAVWLALSVLVLGCLAALPRRLGSALCAGQQILTVSGARCHLDDAAGGLTRCQIPSV</sequence>
<accession>A0A9Q1DR80</accession>
<evidence type="ECO:0000313" key="2">
    <source>
        <dbReference type="EMBL" id="KAJ8278874.1"/>
    </source>
</evidence>
<keyword evidence="3" id="KW-1185">Reference proteome</keyword>
<keyword evidence="1" id="KW-0472">Membrane</keyword>
<comment type="caution">
    <text evidence="2">The sequence shown here is derived from an EMBL/GenBank/DDBJ whole genome shotgun (WGS) entry which is preliminary data.</text>
</comment>
<evidence type="ECO:0000256" key="1">
    <source>
        <dbReference type="SAM" id="Phobius"/>
    </source>
</evidence>
<organism evidence="2 3">
    <name type="scientific">Conger conger</name>
    <name type="common">Conger eel</name>
    <name type="synonym">Muraena conger</name>
    <dbReference type="NCBI Taxonomy" id="82655"/>
    <lineage>
        <taxon>Eukaryota</taxon>
        <taxon>Metazoa</taxon>
        <taxon>Chordata</taxon>
        <taxon>Craniata</taxon>
        <taxon>Vertebrata</taxon>
        <taxon>Euteleostomi</taxon>
        <taxon>Actinopterygii</taxon>
        <taxon>Neopterygii</taxon>
        <taxon>Teleostei</taxon>
        <taxon>Anguilliformes</taxon>
        <taxon>Congridae</taxon>
        <taxon>Conger</taxon>
    </lineage>
</organism>
<keyword evidence="1" id="KW-0812">Transmembrane</keyword>
<name>A0A9Q1DR80_CONCO</name>
<dbReference type="EMBL" id="JAFJMO010000004">
    <property type="protein sequence ID" value="KAJ8278874.1"/>
    <property type="molecule type" value="Genomic_DNA"/>
</dbReference>
<dbReference type="AlphaFoldDB" id="A0A9Q1DR80"/>
<keyword evidence="1" id="KW-1133">Transmembrane helix</keyword>